<comment type="cofactor">
    <cofactor evidence="1">
        <name>FMN</name>
        <dbReference type="ChEBI" id="CHEBI:58210"/>
    </cofactor>
</comment>
<feature type="active site" description="Proton acceptor" evidence="4">
    <location>
        <position position="326"/>
    </location>
</feature>
<evidence type="ECO:0000256" key="2">
    <source>
        <dbReference type="ARBA" id="ARBA00023002"/>
    </source>
</evidence>
<dbReference type="Pfam" id="PF01070">
    <property type="entry name" value="FMN_dh"/>
    <property type="match status" value="1"/>
</dbReference>
<feature type="binding site" evidence="5">
    <location>
        <begin position="105"/>
        <end position="107"/>
    </location>
    <ligand>
        <name>FMN</name>
        <dbReference type="ChEBI" id="CHEBI:58210"/>
    </ligand>
</feature>
<dbReference type="PROSITE" id="PS00557">
    <property type="entry name" value="FMN_HYDROXY_ACID_DH_1"/>
    <property type="match status" value="1"/>
</dbReference>
<keyword evidence="2" id="KW-0560">Oxidoreductase</keyword>
<sequence>MATPEFVGAVGRAVQTRIYQAGALGRRPRVPVSPDRLQRAAQRRMSKAAWAYVAGSAGQQRTAQANQEAFRRWQIVPRMLRDVSERDNSVELFGERLPSPMLLAPIGVLEMVHPGADRAVAEAAAQVGLPMVMSTQASVPMERIARSLGSAAAWYQLYWSRERELVASFVRRAEAIGSKAIVVTLDTNLLGWRPRDLDLGHLPFIRGMGIAQYTSDPVFQDLVRRRAGRPRSATARRAPTPGMVRTLLGLSRRYPGPFLSNLRGLGPLAAVETFLDVFANPALTWQDLGFLRELTDLPIVLKGIQHPDDARKAVDCGVDGIVVSNHGGRQVDGAVASLAALPRVAQAVGGAVPVLFDSGVRSGADVVKAIALGATAVMVGRPYVYGLALAGATGVAEVLRYLMAEFDLTMALAGCSSVEQIDAGLLQDERE</sequence>
<feature type="binding site" evidence="5">
    <location>
        <position position="326"/>
    </location>
    <ligand>
        <name>glyoxylate</name>
        <dbReference type="ChEBI" id="CHEBI:36655"/>
    </ligand>
</feature>
<feature type="binding site" evidence="5">
    <location>
        <position position="156"/>
    </location>
    <ligand>
        <name>FMN</name>
        <dbReference type="ChEBI" id="CHEBI:58210"/>
    </ligand>
</feature>
<name>A0A073BB06_9PSEU</name>
<dbReference type="GO" id="GO:0004497">
    <property type="term" value="F:monooxygenase activity"/>
    <property type="evidence" value="ECO:0007669"/>
    <property type="project" value="UniProtKB-KW"/>
</dbReference>
<evidence type="ECO:0000256" key="1">
    <source>
        <dbReference type="ARBA" id="ARBA00001917"/>
    </source>
</evidence>
<protein>
    <submittedName>
        <fullName evidence="7">Lactate 2-monooxygenase</fullName>
    </submittedName>
</protein>
<gene>
    <name evidence="7" type="ORF">GU90_07025</name>
</gene>
<dbReference type="eggNOG" id="COG1304">
    <property type="taxonomic scope" value="Bacteria"/>
</dbReference>
<feature type="binding site" evidence="5">
    <location>
        <position position="302"/>
    </location>
    <ligand>
        <name>FMN</name>
        <dbReference type="ChEBI" id="CHEBI:58210"/>
    </ligand>
</feature>
<keyword evidence="8" id="KW-1185">Reference proteome</keyword>
<dbReference type="AlphaFoldDB" id="A0A073BB06"/>
<evidence type="ECO:0000256" key="3">
    <source>
        <dbReference type="ARBA" id="ARBA00024042"/>
    </source>
</evidence>
<feature type="binding site" evidence="5">
    <location>
        <position position="193"/>
    </location>
    <ligand>
        <name>glyoxylate</name>
        <dbReference type="ChEBI" id="CHEBI:36655"/>
    </ligand>
</feature>
<feature type="binding site" evidence="5">
    <location>
        <begin position="380"/>
        <end position="381"/>
    </location>
    <ligand>
        <name>FMN</name>
        <dbReference type="ChEBI" id="CHEBI:58210"/>
    </ligand>
</feature>
<dbReference type="SUPFAM" id="SSF51395">
    <property type="entry name" value="FMN-linked oxidoreductases"/>
    <property type="match status" value="1"/>
</dbReference>
<dbReference type="RefSeq" id="WP_029722242.1">
    <property type="nucleotide sequence ID" value="NZ_JNVU01000017.1"/>
</dbReference>
<accession>A0A073BB06</accession>
<dbReference type="PIRSF" id="PIRSF000138">
    <property type="entry name" value="Al-hdrx_acd_dh"/>
    <property type="match status" value="1"/>
</dbReference>
<organism evidence="7 8">
    <name type="scientific">Saccharopolyspora rectivirgula</name>
    <dbReference type="NCBI Taxonomy" id="28042"/>
    <lineage>
        <taxon>Bacteria</taxon>
        <taxon>Bacillati</taxon>
        <taxon>Actinomycetota</taxon>
        <taxon>Actinomycetes</taxon>
        <taxon>Pseudonocardiales</taxon>
        <taxon>Pseudonocardiaceae</taxon>
        <taxon>Saccharopolyspora</taxon>
    </lineage>
</organism>
<feature type="binding site" evidence="5">
    <location>
        <position position="158"/>
    </location>
    <ligand>
        <name>FMN</name>
        <dbReference type="ChEBI" id="CHEBI:58210"/>
    </ligand>
</feature>
<dbReference type="STRING" id="28042.GU90_07025"/>
<dbReference type="PANTHER" id="PTHR10578">
    <property type="entry name" value="S -2-HYDROXY-ACID OXIDASE-RELATED"/>
    <property type="match status" value="1"/>
</dbReference>
<feature type="binding site" evidence="5">
    <location>
        <position position="52"/>
    </location>
    <ligand>
        <name>glyoxylate</name>
        <dbReference type="ChEBI" id="CHEBI:36655"/>
    </ligand>
</feature>
<evidence type="ECO:0000256" key="5">
    <source>
        <dbReference type="PIRSR" id="PIRSR000138-2"/>
    </source>
</evidence>
<dbReference type="InterPro" id="IPR000262">
    <property type="entry name" value="FMN-dep_DH"/>
</dbReference>
<comment type="caution">
    <text evidence="7">The sequence shown here is derived from an EMBL/GenBank/DDBJ whole genome shotgun (WGS) entry which is preliminary data.</text>
</comment>
<reference evidence="7 8" key="1">
    <citation type="submission" date="2014-06" db="EMBL/GenBank/DDBJ databases">
        <title>Saccharopolyspora rectivirgula DSM-43113 Genome sequencing.</title>
        <authorList>
            <person name="Barrera C."/>
            <person name="Millon L."/>
            <person name="Rognon B."/>
            <person name="Zaugg C."/>
            <person name="Monod M."/>
        </authorList>
    </citation>
    <scope>NUCLEOTIDE SEQUENCE [LARGE SCALE GENOMIC DNA]</scope>
    <source>
        <strain evidence="7 8">DSM 43113</strain>
    </source>
</reference>
<evidence type="ECO:0000256" key="4">
    <source>
        <dbReference type="PIRSR" id="PIRSR000138-1"/>
    </source>
</evidence>
<feature type="binding site" evidence="5">
    <location>
        <position position="134"/>
    </location>
    <ligand>
        <name>FMN</name>
        <dbReference type="ChEBI" id="CHEBI:58210"/>
    </ligand>
</feature>
<evidence type="ECO:0000259" key="6">
    <source>
        <dbReference type="PROSITE" id="PS51349"/>
    </source>
</evidence>
<feature type="domain" description="FMN hydroxy acid dehydrogenase" evidence="6">
    <location>
        <begin position="26"/>
        <end position="431"/>
    </location>
</feature>
<feature type="binding site" evidence="5">
    <location>
        <position position="324"/>
    </location>
    <ligand>
        <name>FMN</name>
        <dbReference type="ChEBI" id="CHEBI:58210"/>
    </ligand>
</feature>
<keyword evidence="5" id="KW-0285">Flavoprotein</keyword>
<dbReference type="OrthoDB" id="9770452at2"/>
<evidence type="ECO:0000313" key="8">
    <source>
        <dbReference type="Proteomes" id="UP000031419"/>
    </source>
</evidence>
<proteinExistence type="inferred from homology"/>
<dbReference type="InterPro" id="IPR012133">
    <property type="entry name" value="Alpha-hydoxy_acid_DH_FMN"/>
</dbReference>
<dbReference type="PROSITE" id="PS51349">
    <property type="entry name" value="FMN_HYDROXY_ACID_DH_2"/>
    <property type="match status" value="1"/>
</dbReference>
<dbReference type="InterPro" id="IPR008259">
    <property type="entry name" value="FMN_hydac_DH_AS"/>
</dbReference>
<dbReference type="InterPro" id="IPR037396">
    <property type="entry name" value="FMN_HAD"/>
</dbReference>
<comment type="similarity">
    <text evidence="3">Belongs to the FMN-dependent alpha-hydroxy acid dehydrogenase family.</text>
</comment>
<dbReference type="GO" id="GO:0010181">
    <property type="term" value="F:FMN binding"/>
    <property type="evidence" value="ECO:0007669"/>
    <property type="project" value="InterPro"/>
</dbReference>
<evidence type="ECO:0000313" key="7">
    <source>
        <dbReference type="EMBL" id="KEI44964.1"/>
    </source>
</evidence>
<dbReference type="PANTHER" id="PTHR10578:SF143">
    <property type="entry name" value="FMN-DEPENDENT ALPHA-HYDROXY ACID DEHYDROGENASE PB1A11.03"/>
    <property type="match status" value="1"/>
</dbReference>
<feature type="binding site" evidence="5">
    <location>
        <position position="329"/>
    </location>
    <ligand>
        <name>glyoxylate</name>
        <dbReference type="ChEBI" id="CHEBI:36655"/>
    </ligand>
</feature>
<dbReference type="Gene3D" id="3.20.20.70">
    <property type="entry name" value="Aldolase class I"/>
    <property type="match status" value="1"/>
</dbReference>
<dbReference type="InterPro" id="IPR013785">
    <property type="entry name" value="Aldolase_TIM"/>
</dbReference>
<keyword evidence="5" id="KW-0288">FMN</keyword>
<dbReference type="EMBL" id="JNVU01000017">
    <property type="protein sequence ID" value="KEI44964.1"/>
    <property type="molecule type" value="Genomic_DNA"/>
</dbReference>
<dbReference type="Proteomes" id="UP000031419">
    <property type="component" value="Unassembled WGS sequence"/>
</dbReference>
<feature type="binding site" evidence="5">
    <location>
        <position position="184"/>
    </location>
    <ligand>
        <name>FMN</name>
        <dbReference type="ChEBI" id="CHEBI:58210"/>
    </ligand>
</feature>
<feature type="binding site" evidence="5">
    <location>
        <begin position="357"/>
        <end position="361"/>
    </location>
    <ligand>
        <name>FMN</name>
        <dbReference type="ChEBI" id="CHEBI:58210"/>
    </ligand>
</feature>
<keyword evidence="7" id="KW-0503">Monooxygenase</keyword>